<dbReference type="Pfam" id="PF00497">
    <property type="entry name" value="SBP_bac_3"/>
    <property type="match status" value="1"/>
</dbReference>
<gene>
    <name evidence="4" type="ORF">MOZ60_07675</name>
</gene>
<dbReference type="Proteomes" id="UP001286174">
    <property type="component" value="Unassembled WGS sequence"/>
</dbReference>
<organism evidence="4 5">
    <name type="scientific">Grylomicrobium aquisgranensis</name>
    <dbReference type="NCBI Taxonomy" id="2926318"/>
    <lineage>
        <taxon>Bacteria</taxon>
        <taxon>Bacillati</taxon>
        <taxon>Bacillota</taxon>
        <taxon>Erysipelotrichia</taxon>
        <taxon>Erysipelotrichales</taxon>
        <taxon>Erysipelotrichaceae</taxon>
        <taxon>Grylomicrobium</taxon>
    </lineage>
</organism>
<comment type="caution">
    <text evidence="4">The sequence shown here is derived from an EMBL/GenBank/DDBJ whole genome shotgun (WGS) entry which is preliminary data.</text>
</comment>
<feature type="chain" id="PRO_5044284571" evidence="2">
    <location>
        <begin position="33"/>
        <end position="314"/>
    </location>
</feature>
<name>A0AB35U4F2_9FIRM</name>
<feature type="signal peptide" evidence="2">
    <location>
        <begin position="1"/>
        <end position="32"/>
    </location>
</feature>
<keyword evidence="5" id="KW-1185">Reference proteome</keyword>
<dbReference type="SMART" id="SM00062">
    <property type="entry name" value="PBPb"/>
    <property type="match status" value="1"/>
</dbReference>
<evidence type="ECO:0000259" key="3">
    <source>
        <dbReference type="SMART" id="SM00062"/>
    </source>
</evidence>
<dbReference type="RefSeq" id="WP_370596220.1">
    <property type="nucleotide sequence ID" value="NZ_JALBUR010000018.1"/>
</dbReference>
<dbReference type="PROSITE" id="PS51257">
    <property type="entry name" value="PROKAR_LIPOPROTEIN"/>
    <property type="match status" value="1"/>
</dbReference>
<dbReference type="InterPro" id="IPR001638">
    <property type="entry name" value="Solute-binding_3/MltF_N"/>
</dbReference>
<evidence type="ECO:0000256" key="2">
    <source>
        <dbReference type="SAM" id="SignalP"/>
    </source>
</evidence>
<accession>A0AB35U4F2</accession>
<feature type="domain" description="Solute-binding protein family 3/N-terminal" evidence="3">
    <location>
        <begin position="73"/>
        <end position="307"/>
    </location>
</feature>
<reference evidence="4 5" key="1">
    <citation type="submission" date="2022-03" db="EMBL/GenBank/DDBJ databases">
        <title>Novel taxa within the pig intestine.</title>
        <authorList>
            <person name="Wylensek D."/>
            <person name="Bishof K."/>
            <person name="Afrizal A."/>
            <person name="Clavel T."/>
        </authorList>
    </citation>
    <scope>NUCLEOTIDE SEQUENCE [LARGE SCALE GENOMIC DNA]</scope>
    <source>
        <strain evidence="4 5">CLA-KB-P133</strain>
    </source>
</reference>
<dbReference type="PANTHER" id="PTHR35936">
    <property type="entry name" value="MEMBRANE-BOUND LYTIC MUREIN TRANSGLYCOSYLASE F"/>
    <property type="match status" value="1"/>
</dbReference>
<dbReference type="EMBL" id="JALBUR010000018">
    <property type="protein sequence ID" value="MDX8419973.1"/>
    <property type="molecule type" value="Genomic_DNA"/>
</dbReference>
<dbReference type="Gene3D" id="3.40.190.10">
    <property type="entry name" value="Periplasmic binding protein-like II"/>
    <property type="match status" value="2"/>
</dbReference>
<evidence type="ECO:0000256" key="1">
    <source>
        <dbReference type="ARBA" id="ARBA00022729"/>
    </source>
</evidence>
<sequence>MKTSKIVKTALSGLLACSLAACGSSSSASASASSGSASSDEYSYLLDTSDLEKPTLDLSNPTGVLKDIIDSGTLSVATSPDFPPNEWVDDAGKVYGSEMMFAKYIADCLGVSLNIETMDFSGTLVAVDTGKTDIAMSGYGWKKDREESYELSKGYIGDPDSDAGQTLITTKANEGKYNSLQDFVGSTIMAQATSLQEMYVQDEILSLDKDGTTKYEAVKTLDQAILGLASGKCDAVALAQATAENYVEQSDGQFVMTGVMFDLTPYGDYQGNVLAAKKGETALIDVMNQIVDFVNEKGYYQTWYAQAKEASKAE</sequence>
<dbReference type="PANTHER" id="PTHR35936:SF17">
    <property type="entry name" value="ARGININE-BINDING EXTRACELLULAR PROTEIN ARTP"/>
    <property type="match status" value="1"/>
</dbReference>
<evidence type="ECO:0000313" key="4">
    <source>
        <dbReference type="EMBL" id="MDX8419973.1"/>
    </source>
</evidence>
<evidence type="ECO:0000313" key="5">
    <source>
        <dbReference type="Proteomes" id="UP001286174"/>
    </source>
</evidence>
<dbReference type="AlphaFoldDB" id="A0AB35U4F2"/>
<keyword evidence="1 2" id="KW-0732">Signal</keyword>
<dbReference type="SUPFAM" id="SSF53850">
    <property type="entry name" value="Periplasmic binding protein-like II"/>
    <property type="match status" value="1"/>
</dbReference>
<proteinExistence type="predicted"/>
<protein>
    <submittedName>
        <fullName evidence="4">Transporter substrate-binding domain-containing protein</fullName>
    </submittedName>
</protein>